<keyword evidence="14" id="KW-1185">Reference proteome</keyword>
<dbReference type="SMART" id="SM00333">
    <property type="entry name" value="TUDOR"/>
    <property type="match status" value="1"/>
</dbReference>
<keyword evidence="8" id="KW-0508">mRNA splicing</keyword>
<evidence type="ECO:0000313" key="13">
    <source>
        <dbReference type="EMBL" id="OXB61041.1"/>
    </source>
</evidence>
<comment type="subcellular location">
    <subcellularLocation>
        <location evidence="1">Cytoplasm</location>
        <location evidence="1">Myofibril</location>
        <location evidence="1">Sarcomere</location>
        <location evidence="1">Z line</location>
    </subcellularLocation>
    <subcellularLocation>
        <location evidence="3">Cytoplasmic granule</location>
    </subcellularLocation>
    <subcellularLocation>
        <location evidence="2">Nucleus</location>
        <location evidence="2">Cajal body</location>
    </subcellularLocation>
    <subcellularLocation>
        <location evidence="10">Nucleus</location>
        <location evidence="10">Gem</location>
    </subcellularLocation>
    <subcellularLocation>
        <location evidence="4">Perikaryon</location>
    </subcellularLocation>
</comment>
<dbReference type="InterPro" id="IPR010304">
    <property type="entry name" value="SMN_Tudor"/>
</dbReference>
<dbReference type="AlphaFoldDB" id="A0A226N0I0"/>
<dbReference type="GO" id="GO:0008380">
    <property type="term" value="P:RNA splicing"/>
    <property type="evidence" value="ECO:0007669"/>
    <property type="project" value="UniProtKB-KW"/>
</dbReference>
<evidence type="ECO:0000256" key="6">
    <source>
        <dbReference type="ARBA" id="ARBA00022490"/>
    </source>
</evidence>
<feature type="region of interest" description="Disordered" evidence="11">
    <location>
        <begin position="65"/>
        <end position="112"/>
    </location>
</feature>
<dbReference type="EMBL" id="MCFN01000298">
    <property type="protein sequence ID" value="OXB61041.1"/>
    <property type="molecule type" value="Genomic_DNA"/>
</dbReference>
<dbReference type="InterPro" id="IPR047298">
    <property type="entry name" value="Tudor_SMN_eumet"/>
</dbReference>
<dbReference type="CDD" id="cd22852">
    <property type="entry name" value="SMN_C"/>
    <property type="match status" value="1"/>
</dbReference>
<evidence type="ECO:0000256" key="8">
    <source>
        <dbReference type="ARBA" id="ARBA00023187"/>
    </source>
</evidence>
<evidence type="ECO:0000256" key="11">
    <source>
        <dbReference type="SAM" id="MobiDB-lite"/>
    </source>
</evidence>
<dbReference type="InterPro" id="IPR002999">
    <property type="entry name" value="Tudor"/>
</dbReference>
<dbReference type="GO" id="GO:0030018">
    <property type="term" value="C:Z disc"/>
    <property type="evidence" value="ECO:0007669"/>
    <property type="project" value="UniProtKB-SubCell"/>
</dbReference>
<dbReference type="Gene3D" id="3.40.190.10">
    <property type="entry name" value="Periplasmic binding protein-like II"/>
    <property type="match status" value="1"/>
</dbReference>
<dbReference type="InterPro" id="IPR047313">
    <property type="entry name" value="SMN_C"/>
</dbReference>
<dbReference type="STRING" id="9009.A0A226N0I0"/>
<evidence type="ECO:0000256" key="9">
    <source>
        <dbReference type="ARBA" id="ARBA00023242"/>
    </source>
</evidence>
<proteinExistence type="inferred from homology"/>
<dbReference type="CDD" id="cd20398">
    <property type="entry name" value="Tudor_SMN"/>
    <property type="match status" value="1"/>
</dbReference>
<sequence length="186" mass="20384">MWDDTALIKAYDKAVASFKWKVGDSCNAVWSEDGNVYPATIASINLKRGTCVVTYTGYGNKEEQNLADILPPAGNETDENETPYSTDESEKSSRSHQNENNCTKARFSPKNLRFPVPPAAPGFGKHGSKCRTFPPFLSCFPPPFPSGPPLIPPPPPMGPDSPEDDEALGSMLIAWYMSGYHTGYYL</sequence>
<protein>
    <recommendedName>
        <fullName evidence="12">Tudor domain-containing protein</fullName>
    </recommendedName>
</protein>
<accession>A0A226N0I0</accession>
<gene>
    <name evidence="13" type="ORF">ASZ78_014948</name>
</gene>
<dbReference type="GO" id="GO:0015030">
    <property type="term" value="C:Cajal body"/>
    <property type="evidence" value="ECO:0007669"/>
    <property type="project" value="UniProtKB-SubCell"/>
</dbReference>
<evidence type="ECO:0000256" key="1">
    <source>
        <dbReference type="ARBA" id="ARBA00004216"/>
    </source>
</evidence>
<dbReference type="Pfam" id="PF20635">
    <property type="entry name" value="SMN_YG-box"/>
    <property type="match status" value="1"/>
</dbReference>
<feature type="non-terminal residue" evidence="13">
    <location>
        <position position="186"/>
    </location>
</feature>
<comment type="caution">
    <text evidence="13">The sequence shown here is derived from an EMBL/GenBank/DDBJ whole genome shotgun (WGS) entry which is preliminary data.</text>
</comment>
<keyword evidence="7" id="KW-0507">mRNA processing</keyword>
<evidence type="ECO:0000256" key="10">
    <source>
        <dbReference type="ARBA" id="ARBA00034695"/>
    </source>
</evidence>
<dbReference type="PANTHER" id="PTHR39267">
    <property type="entry name" value="SURVIVAL MOTOR NEURON-LIKE PROTEIN 1"/>
    <property type="match status" value="1"/>
</dbReference>
<dbReference type="Pfam" id="PF06003">
    <property type="entry name" value="SMN_Tudor"/>
    <property type="match status" value="1"/>
</dbReference>
<dbReference type="Proteomes" id="UP000198323">
    <property type="component" value="Unassembled WGS sequence"/>
</dbReference>
<organism evidence="13 14">
    <name type="scientific">Callipepla squamata</name>
    <name type="common">Scaled quail</name>
    <dbReference type="NCBI Taxonomy" id="9009"/>
    <lineage>
        <taxon>Eukaryota</taxon>
        <taxon>Metazoa</taxon>
        <taxon>Chordata</taxon>
        <taxon>Craniata</taxon>
        <taxon>Vertebrata</taxon>
        <taxon>Euteleostomi</taxon>
        <taxon>Archelosauria</taxon>
        <taxon>Archosauria</taxon>
        <taxon>Dinosauria</taxon>
        <taxon>Saurischia</taxon>
        <taxon>Theropoda</taxon>
        <taxon>Coelurosauria</taxon>
        <taxon>Aves</taxon>
        <taxon>Neognathae</taxon>
        <taxon>Galloanserae</taxon>
        <taxon>Galliformes</taxon>
        <taxon>Odontophoridae</taxon>
        <taxon>Callipepla</taxon>
    </lineage>
</organism>
<evidence type="ECO:0000313" key="14">
    <source>
        <dbReference type="Proteomes" id="UP000198323"/>
    </source>
</evidence>
<evidence type="ECO:0000256" key="7">
    <source>
        <dbReference type="ARBA" id="ARBA00022664"/>
    </source>
</evidence>
<comment type="similarity">
    <text evidence="5">Belongs to the SMN family.</text>
</comment>
<dbReference type="GO" id="GO:0043204">
    <property type="term" value="C:perikaryon"/>
    <property type="evidence" value="ECO:0007669"/>
    <property type="project" value="UniProtKB-SubCell"/>
</dbReference>
<dbReference type="OrthoDB" id="197400at2759"/>
<dbReference type="Gene3D" id="2.30.30.140">
    <property type="match status" value="1"/>
</dbReference>
<name>A0A226N0I0_CALSU</name>
<dbReference type="GO" id="GO:0097504">
    <property type="term" value="C:Gemini of Cajal bodies"/>
    <property type="evidence" value="ECO:0007669"/>
    <property type="project" value="UniProtKB-SubCell"/>
</dbReference>
<dbReference type="CDD" id="cd22851">
    <property type="entry name" value="SMN_N"/>
    <property type="match status" value="1"/>
</dbReference>
<dbReference type="PANTHER" id="PTHR39267:SF1">
    <property type="entry name" value="SURVIVAL MOTOR NEURON PROTEIN"/>
    <property type="match status" value="1"/>
</dbReference>
<dbReference type="GO" id="GO:0006397">
    <property type="term" value="P:mRNA processing"/>
    <property type="evidence" value="ECO:0007669"/>
    <property type="project" value="UniProtKB-KW"/>
</dbReference>
<feature type="domain" description="Tudor" evidence="12">
    <location>
        <begin position="19"/>
        <end position="79"/>
    </location>
</feature>
<evidence type="ECO:0000256" key="4">
    <source>
        <dbReference type="ARBA" id="ARBA00004484"/>
    </source>
</evidence>
<dbReference type="PROSITE" id="PS50304">
    <property type="entry name" value="TUDOR"/>
    <property type="match status" value="1"/>
</dbReference>
<evidence type="ECO:0000256" key="3">
    <source>
        <dbReference type="ARBA" id="ARBA00004463"/>
    </source>
</evidence>
<keyword evidence="9" id="KW-0539">Nucleus</keyword>
<dbReference type="InterPro" id="IPR040424">
    <property type="entry name" value="Smn1"/>
</dbReference>
<dbReference type="GO" id="GO:0003723">
    <property type="term" value="F:RNA binding"/>
    <property type="evidence" value="ECO:0007669"/>
    <property type="project" value="InterPro"/>
</dbReference>
<feature type="compositionally biased region" description="Basic and acidic residues" evidence="11">
    <location>
        <begin position="88"/>
        <end position="97"/>
    </location>
</feature>
<evidence type="ECO:0000256" key="2">
    <source>
        <dbReference type="ARBA" id="ARBA00004408"/>
    </source>
</evidence>
<evidence type="ECO:0000256" key="5">
    <source>
        <dbReference type="ARBA" id="ARBA00005371"/>
    </source>
</evidence>
<evidence type="ECO:0000259" key="12">
    <source>
        <dbReference type="PROSITE" id="PS50304"/>
    </source>
</evidence>
<reference evidence="13 14" key="1">
    <citation type="submission" date="2016-07" db="EMBL/GenBank/DDBJ databases">
        <title>Disparate Historic Effective Population Sizes Predicted by Modern Levels of Genome Diversity for the Scaled Quail (Callipepla squamata) and the Northern Bobwhite (Colinus virginianus): Inferences from First and Second Generation Draft Genome Assemblies for Sympatric New World Quail.</title>
        <authorList>
            <person name="Oldeschulte D.L."/>
            <person name="Halley Y.A."/>
            <person name="Bhattarai E.K."/>
            <person name="Brashear W.A."/>
            <person name="Hill J."/>
            <person name="Metz R.P."/>
            <person name="Johnson C.D."/>
            <person name="Rollins D."/>
            <person name="Peterson M.J."/>
            <person name="Bickhart D.M."/>
            <person name="Decker J.E."/>
            <person name="Seabury C.M."/>
        </authorList>
    </citation>
    <scope>NUCLEOTIDE SEQUENCE [LARGE SCALE GENOMIC DNA]</scope>
    <source>
        <strain evidence="13 14">Texas</strain>
        <tissue evidence="13">Leg muscle</tissue>
    </source>
</reference>
<keyword evidence="6" id="KW-0963">Cytoplasm</keyword>
<dbReference type="SUPFAM" id="SSF63748">
    <property type="entry name" value="Tudor/PWWP/MBT"/>
    <property type="match status" value="1"/>
</dbReference>